<feature type="compositionally biased region" description="Polar residues" evidence="2">
    <location>
        <begin position="827"/>
        <end position="839"/>
    </location>
</feature>
<keyword evidence="1" id="KW-0175">Coiled coil</keyword>
<dbReference type="HOGENOM" id="CLU_243458_0_0_1"/>
<gene>
    <name evidence="3" type="ORF">CGI_10003785</name>
</gene>
<feature type="compositionally biased region" description="Polar residues" evidence="2">
    <location>
        <begin position="1109"/>
        <end position="1120"/>
    </location>
</feature>
<organism evidence="3">
    <name type="scientific">Magallana gigas</name>
    <name type="common">Pacific oyster</name>
    <name type="synonym">Crassostrea gigas</name>
    <dbReference type="NCBI Taxonomy" id="29159"/>
    <lineage>
        <taxon>Eukaryota</taxon>
        <taxon>Metazoa</taxon>
        <taxon>Spiralia</taxon>
        <taxon>Lophotrochozoa</taxon>
        <taxon>Mollusca</taxon>
        <taxon>Bivalvia</taxon>
        <taxon>Autobranchia</taxon>
        <taxon>Pteriomorphia</taxon>
        <taxon>Ostreida</taxon>
        <taxon>Ostreoidea</taxon>
        <taxon>Ostreidae</taxon>
        <taxon>Magallana</taxon>
    </lineage>
</organism>
<feature type="compositionally biased region" description="Basic and acidic residues" evidence="2">
    <location>
        <begin position="840"/>
        <end position="855"/>
    </location>
</feature>
<feature type="coiled-coil region" evidence="1">
    <location>
        <begin position="1451"/>
        <end position="1488"/>
    </location>
</feature>
<feature type="compositionally biased region" description="Polar residues" evidence="2">
    <location>
        <begin position="1419"/>
        <end position="1436"/>
    </location>
</feature>
<feature type="region of interest" description="Disordered" evidence="2">
    <location>
        <begin position="819"/>
        <end position="867"/>
    </location>
</feature>
<evidence type="ECO:0000256" key="2">
    <source>
        <dbReference type="SAM" id="MobiDB-lite"/>
    </source>
</evidence>
<feature type="region of interest" description="Disordered" evidence="2">
    <location>
        <begin position="1109"/>
        <end position="1143"/>
    </location>
</feature>
<reference evidence="3" key="1">
    <citation type="journal article" date="2012" name="Nature">
        <title>The oyster genome reveals stress adaptation and complexity of shell formation.</title>
        <authorList>
            <person name="Zhang G."/>
            <person name="Fang X."/>
            <person name="Guo X."/>
            <person name="Li L."/>
            <person name="Luo R."/>
            <person name="Xu F."/>
            <person name="Yang P."/>
            <person name="Zhang L."/>
            <person name="Wang X."/>
            <person name="Qi H."/>
            <person name="Xiong Z."/>
            <person name="Que H."/>
            <person name="Xie Y."/>
            <person name="Holland P.W."/>
            <person name="Paps J."/>
            <person name="Zhu Y."/>
            <person name="Wu F."/>
            <person name="Chen Y."/>
            <person name="Wang J."/>
            <person name="Peng C."/>
            <person name="Meng J."/>
            <person name="Yang L."/>
            <person name="Liu J."/>
            <person name="Wen B."/>
            <person name="Zhang N."/>
            <person name="Huang Z."/>
            <person name="Zhu Q."/>
            <person name="Feng Y."/>
            <person name="Mount A."/>
            <person name="Hedgecock D."/>
            <person name="Xu Z."/>
            <person name="Liu Y."/>
            <person name="Domazet-Loso T."/>
            <person name="Du Y."/>
            <person name="Sun X."/>
            <person name="Zhang S."/>
            <person name="Liu B."/>
            <person name="Cheng P."/>
            <person name="Jiang X."/>
            <person name="Li J."/>
            <person name="Fan D."/>
            <person name="Wang W."/>
            <person name="Fu W."/>
            <person name="Wang T."/>
            <person name="Wang B."/>
            <person name="Zhang J."/>
            <person name="Peng Z."/>
            <person name="Li Y."/>
            <person name="Li N."/>
            <person name="Wang J."/>
            <person name="Chen M."/>
            <person name="He Y."/>
            <person name="Tan F."/>
            <person name="Song X."/>
            <person name="Zheng Q."/>
            <person name="Huang R."/>
            <person name="Yang H."/>
            <person name="Du X."/>
            <person name="Chen L."/>
            <person name="Yang M."/>
            <person name="Gaffney P.M."/>
            <person name="Wang S."/>
            <person name="Luo L."/>
            <person name="She Z."/>
            <person name="Ming Y."/>
            <person name="Huang W."/>
            <person name="Zhang S."/>
            <person name="Huang B."/>
            <person name="Zhang Y."/>
            <person name="Qu T."/>
            <person name="Ni P."/>
            <person name="Miao G."/>
            <person name="Wang J."/>
            <person name="Wang Q."/>
            <person name="Steinberg C.E."/>
            <person name="Wang H."/>
            <person name="Li N."/>
            <person name="Qian L."/>
            <person name="Zhang G."/>
            <person name="Li Y."/>
            <person name="Yang H."/>
            <person name="Liu X."/>
            <person name="Wang J."/>
            <person name="Yin Y."/>
            <person name="Wang J."/>
        </authorList>
    </citation>
    <scope>NUCLEOTIDE SEQUENCE [LARGE SCALE GENOMIC DNA]</scope>
    <source>
        <strain evidence="3">05x7-T-G4-1.051#20</strain>
    </source>
</reference>
<feature type="coiled-coil region" evidence="1">
    <location>
        <begin position="728"/>
        <end position="755"/>
    </location>
</feature>
<accession>K1PRP1</accession>
<proteinExistence type="predicted"/>
<feature type="region of interest" description="Disordered" evidence="2">
    <location>
        <begin position="765"/>
        <end position="795"/>
    </location>
</feature>
<feature type="compositionally biased region" description="Basic and acidic residues" evidence="2">
    <location>
        <begin position="771"/>
        <end position="780"/>
    </location>
</feature>
<feature type="compositionally biased region" description="Polar residues" evidence="2">
    <location>
        <begin position="678"/>
        <end position="694"/>
    </location>
</feature>
<feature type="region of interest" description="Disordered" evidence="2">
    <location>
        <begin position="676"/>
        <end position="699"/>
    </location>
</feature>
<feature type="compositionally biased region" description="Basic and acidic residues" evidence="2">
    <location>
        <begin position="1126"/>
        <end position="1139"/>
    </location>
</feature>
<dbReference type="EMBL" id="JH815722">
    <property type="protein sequence ID" value="EKC21504.1"/>
    <property type="molecule type" value="Genomic_DNA"/>
</dbReference>
<sequence>MSQFTIVTLDFEKFISQKPSVPITSVTPTAGPPSHPPQDAIQHLLSTEAYLQEQIKELDAQFDALNVAYQWGVIIKQTRNKHAKINRNQRRRFETDLRYVQMEISRRGGTEQRRIPGSYITPEQRAALRRELLNIRRRERLIFQLLRQLGNKNSRLLVPMVKDPFRQQLRRRVSFANGNRPKLTKTLSGSITGQDVPRRRINMIVKLFAALLLAGHLSLSSSQESSPPAVPQSLDNFGGDVSDFSIMYTKNLQDVMRKFNIPRAEMEEMLRTYVAGGQPKITRTVFNPDTKLNETITLDFKSFEEDSAAGMQAMGTSQDNVPVVFRPNQRAGSSIVPSSMPNIPQVRNTGLPSIDDIQLAAVDDSMNPSPDMDLTAMRDNEAKLIEDLKLLQRRRVALQESYAQNKIDEETYRLSMENNEVQMRNMYVVLQQIQNAIREFLGIPPQGPPAAANVMGDNLLGAQQSPGLVADNRRLISDRNSLGDIQDRPLPIQQVAPGGETLSPAEELALIQQELDRMRTRDADMLDSLNRFRMPRVDDNFVSDTTNAASANFVQRNPQGALGLMADDNLPSPAPVPAVSGFGPAASSILPPSVPGTDLPNNRRRTIPTSESGVRENINDLMQEYIRLNRRETDILNMLGDSNSQQLIGTSVIPLQNNRPNIAMPQARQNTVRERTSRANSFPDPNNDGVNTLPTLPENLRFNTMDDNNRIERTEPVLPSSSLNNRLINDLLSQYNELNQRESEIQRLLDSQLDQNAISRNELFDRNQPQTRKEFERSIDLNEPNQNNGPVAVSGDRPRDFQMFQTDNLPDQTLRVNPDGLGGSLDQVFTQSDTSLDQSTRPDTRPFDRMRDRTLGPDTRQFDTTLNSNLRPDDRIFSRTFDRTLRPATRRINRMFDQPLRPDDSMLVDSVRFGGRSVGRMFDRFSRPDDRRFNNLSPFSTEMNRPLSRPFDINDISSTDRSGLLPNDRALDRSRMLSGASNFDRSGFLSNDRALDRSRMLSGESNFDRSGLLLNDQALDRSRVLSGASDFDRSGLPSNDQVLDRSRMLSGESNFDRPGLFSNDRALDGSRMLSGAINFDRSGRLSNDRAFDRSTMLPRESNFDDITFNNIQDSRSTPLTGSAVGRRTDESLASSRDDSTNNNLVYNDGTISIESVRPAGTYDEGDLATPLENGPVSEFPVSGFSSRASGLLTPSLDSLLLRNRMDPRMTRLLLVSAFFLGYAAIFRVAADVAAEPPTTDKPQLQIIYNEKLREAMKRFQITEADMNEMLTNYMESGKAPTITKSILNPETNLQETITLDFQGFTKEWDAAKQSSANKLTSSVASDNAPKLDSRDVDSLEEQKRHLMRGMLILDAESTDLTADFESRQLTEYVYRQRMLENRQLYRTLMTQLIKVQGILEDYRSAKGTAQGAARRDSSRVITSNQTTASETSGDESTATAAQSQQTLEQNSLSLQADVDNGEQRLKQLEELRNRNALLKLRLREEQEKVSSSTSDIKPSDINSLNGVNEQLQFSDSILRSFQNGGPSIPQSNNQIAQGQDPDILILPMVPAQLEEEEAVLDEPVGGILRSQPVQSFTARNRLLRDSSMLTPSQTQQRLLLEYRQLQERKRRIYQIFRQYGLAV</sequence>
<name>K1PRP1_MAGGI</name>
<protein>
    <submittedName>
        <fullName evidence="3">Uncharacterized protein</fullName>
    </submittedName>
</protein>
<evidence type="ECO:0000313" key="3">
    <source>
        <dbReference type="EMBL" id="EKC21504.1"/>
    </source>
</evidence>
<dbReference type="InParanoid" id="K1PRP1"/>
<evidence type="ECO:0000256" key="1">
    <source>
        <dbReference type="SAM" id="Coils"/>
    </source>
</evidence>
<feature type="region of interest" description="Disordered" evidence="2">
    <location>
        <begin position="1408"/>
        <end position="1436"/>
    </location>
</feature>